<protein>
    <submittedName>
        <fullName evidence="1">Uncharacterized protein</fullName>
    </submittedName>
</protein>
<gene>
    <name evidence="1" type="ORF">SDC9_44367</name>
</gene>
<dbReference type="AlphaFoldDB" id="A0A644W3J3"/>
<sequence length="189" mass="20462">MDDQEAPLVRCDVHSFFADPDAAEVVAFELVHEFVMIAGDIKNFRFFCHLEYFPDHKIVRPGPAGIVPEFPPVDDVSHQEEFFAPDRGKKACKLFGLAPSRPQVNKRTAVQAVSFHPGGDGHGKKVSGYKGFGCGFFYEIGEGLCSVQADPVDDPDDGTVTGGNVGEPVHRPANAVGVFACHLVHVGIK</sequence>
<evidence type="ECO:0000313" key="1">
    <source>
        <dbReference type="EMBL" id="MPL98167.1"/>
    </source>
</evidence>
<dbReference type="EMBL" id="VSSQ01000593">
    <property type="protein sequence ID" value="MPL98167.1"/>
    <property type="molecule type" value="Genomic_DNA"/>
</dbReference>
<proteinExistence type="predicted"/>
<name>A0A644W3J3_9ZZZZ</name>
<organism evidence="1">
    <name type="scientific">bioreactor metagenome</name>
    <dbReference type="NCBI Taxonomy" id="1076179"/>
    <lineage>
        <taxon>unclassified sequences</taxon>
        <taxon>metagenomes</taxon>
        <taxon>ecological metagenomes</taxon>
    </lineage>
</organism>
<reference evidence="1" key="1">
    <citation type="submission" date="2019-08" db="EMBL/GenBank/DDBJ databases">
        <authorList>
            <person name="Kucharzyk K."/>
            <person name="Murdoch R.W."/>
            <person name="Higgins S."/>
            <person name="Loffler F."/>
        </authorList>
    </citation>
    <scope>NUCLEOTIDE SEQUENCE</scope>
</reference>
<accession>A0A644W3J3</accession>
<comment type="caution">
    <text evidence="1">The sequence shown here is derived from an EMBL/GenBank/DDBJ whole genome shotgun (WGS) entry which is preliminary data.</text>
</comment>